<dbReference type="InterPro" id="IPR029261">
    <property type="entry name" value="Transposase_Znf"/>
</dbReference>
<dbReference type="Pfam" id="PF01610">
    <property type="entry name" value="DDE_Tnp_ISL3"/>
    <property type="match status" value="1"/>
</dbReference>
<protein>
    <submittedName>
        <fullName evidence="4">Transposase</fullName>
    </submittedName>
</protein>
<evidence type="ECO:0000313" key="5">
    <source>
        <dbReference type="Proteomes" id="UP000319449"/>
    </source>
</evidence>
<feature type="domain" description="Transposase IS204/IS1001/IS1096/IS1165 zinc-finger" evidence="3">
    <location>
        <begin position="39"/>
        <end position="81"/>
    </location>
</feature>
<dbReference type="PANTHER" id="PTHR33498">
    <property type="entry name" value="TRANSPOSASE FOR INSERTION SEQUENCE ELEMENT IS1557"/>
    <property type="match status" value="1"/>
</dbReference>
<reference evidence="4 5" key="1">
    <citation type="submission" date="2019-07" db="EMBL/GenBank/DDBJ databases">
        <title>Genomic Encyclopedia of Archaeal and Bacterial Type Strains, Phase II (KMG-II): from individual species to whole genera.</title>
        <authorList>
            <person name="Goeker M."/>
        </authorList>
    </citation>
    <scope>NUCLEOTIDE SEQUENCE [LARGE SCALE GENOMIC DNA]</scope>
    <source>
        <strain evidence="4 5">ATCC BAA-1139</strain>
    </source>
</reference>
<dbReference type="AlphaFoldDB" id="A0A562V664"/>
<dbReference type="EMBL" id="VLLN01000041">
    <property type="protein sequence ID" value="TWJ13399.1"/>
    <property type="molecule type" value="Genomic_DNA"/>
</dbReference>
<proteinExistence type="predicted"/>
<dbReference type="InterPro" id="IPR002560">
    <property type="entry name" value="Transposase_DDE"/>
</dbReference>
<evidence type="ECO:0000313" key="4">
    <source>
        <dbReference type="EMBL" id="TWJ13399.1"/>
    </source>
</evidence>
<name>A0A562V664_9BACT</name>
<organism evidence="4 5">
    <name type="scientific">Geobacter argillaceus</name>
    <dbReference type="NCBI Taxonomy" id="345631"/>
    <lineage>
        <taxon>Bacteria</taxon>
        <taxon>Pseudomonadati</taxon>
        <taxon>Thermodesulfobacteriota</taxon>
        <taxon>Desulfuromonadia</taxon>
        <taxon>Geobacterales</taxon>
        <taxon>Geobacteraceae</taxon>
        <taxon>Geobacter</taxon>
    </lineage>
</organism>
<accession>A0A562V664</accession>
<evidence type="ECO:0000259" key="2">
    <source>
        <dbReference type="Pfam" id="PF13542"/>
    </source>
</evidence>
<gene>
    <name evidence="4" type="ORF">JN12_03889</name>
</gene>
<keyword evidence="5" id="KW-1185">Reference proteome</keyword>
<evidence type="ECO:0000259" key="1">
    <source>
        <dbReference type="Pfam" id="PF01610"/>
    </source>
</evidence>
<dbReference type="PANTHER" id="PTHR33498:SF1">
    <property type="entry name" value="TRANSPOSASE FOR INSERTION SEQUENCE ELEMENT IS1557"/>
    <property type="match status" value="1"/>
</dbReference>
<dbReference type="Pfam" id="PF13542">
    <property type="entry name" value="HTH_Tnp_ISL3"/>
    <property type="match status" value="1"/>
</dbReference>
<dbReference type="Pfam" id="PF14690">
    <property type="entry name" value="Zn_ribbon_ISL3"/>
    <property type="match status" value="1"/>
</dbReference>
<dbReference type="InterPro" id="IPR047951">
    <property type="entry name" value="Transpos_ISL3"/>
</dbReference>
<dbReference type="InterPro" id="IPR032877">
    <property type="entry name" value="Transposase_HTH"/>
</dbReference>
<feature type="domain" description="Transposase IS204/IS1001/IS1096/IS1165 helix-turn-helix" evidence="2">
    <location>
        <begin position="89"/>
        <end position="139"/>
    </location>
</feature>
<sequence length="402" mass="45718">MSERNWCRVYTFDKCVMCRRDTDSTRLDIKIGFQRGATFACPVCGAPAPAYDTSEKTWRHLNFFQYEAYLTARVPRVKCPNAACGVKQVQVPWARTGSGFTLLFEALVMALVREMPVKAAAALLGEHDTRIWRVLDHYVQSARAQADYSAVKRVGIDETSARRGQDYISLFFDLDQRRLLFGTAGKDHETVKSFTEDLKAHGGAPENVTAACIDMSKAFIKGIREALPNAEITFDPFHLIQLMNDALGKVRAEESQLFPELLHGSRFAFLKNPENLTEKQNETLTKLSHYRLKTAKAYLIKLALQDVYFAPTREDAEMLLKTWYNWAIRCQIEQVKKVARTVKDHWNGILAWFNSKLSNGFLEAVNGLIQAAKRRARGYRSTKNLINMAYLIAGKLDFRLPT</sequence>
<dbReference type="NCBIfam" id="NF033550">
    <property type="entry name" value="transpos_ISL3"/>
    <property type="match status" value="1"/>
</dbReference>
<feature type="domain" description="Transposase IS204/IS1001/IS1096/IS1165 DDE" evidence="1">
    <location>
        <begin position="154"/>
        <end position="388"/>
    </location>
</feature>
<evidence type="ECO:0000259" key="3">
    <source>
        <dbReference type="Pfam" id="PF14690"/>
    </source>
</evidence>
<comment type="caution">
    <text evidence="4">The sequence shown here is derived from an EMBL/GenBank/DDBJ whole genome shotgun (WGS) entry which is preliminary data.</text>
</comment>
<dbReference type="Proteomes" id="UP000319449">
    <property type="component" value="Unassembled WGS sequence"/>
</dbReference>